<dbReference type="PANTHER" id="PTHR43022:SF1">
    <property type="entry name" value="PROTEIN SMF"/>
    <property type="match status" value="1"/>
</dbReference>
<dbReference type="InterPro" id="IPR057666">
    <property type="entry name" value="DrpA_SLOG"/>
</dbReference>
<dbReference type="PANTHER" id="PTHR43022">
    <property type="entry name" value="PROTEIN SMF"/>
    <property type="match status" value="1"/>
</dbReference>
<proteinExistence type="inferred from homology"/>
<evidence type="ECO:0000256" key="1">
    <source>
        <dbReference type="ARBA" id="ARBA00006525"/>
    </source>
</evidence>
<sequence length="304" mass="32423">MDLGTAERAALVALLRQPGLSWSEIAHDVQEAGSALAVLDRVAGQADTLFADVRSVEPLLAAAAAELAEWQAEGITVRAFYDDDYPAQLRDIREMPPLLFTRGDLRPEPRAIAVVGSREASDRGLKIARSVATSLANQGVTVVSGLARGIDTAAHEAALDAGGRTVAVIGTGIRRCYPADNQQLQESIAEHGLVVSQFWPDATPTKQSFPMRNAVMSGYAAATVVVEAGDRSGARIQARLALQHGRPVVLTAQVLQHEWARAFAERPGVHVAHGTVELLEVVDGILRRMPTTADLEGFPDFASL</sequence>
<reference evidence="4" key="1">
    <citation type="submission" date="2016-06" db="EMBL/GenBank/DDBJ databases">
        <authorList>
            <person name="Varghese N."/>
            <person name="Submissions Spin"/>
        </authorList>
    </citation>
    <scope>NUCLEOTIDE SEQUENCE [LARGE SCALE GENOMIC DNA]</scope>
    <source>
        <strain evidence="4">DSM 43816</strain>
    </source>
</reference>
<evidence type="ECO:0000313" key="3">
    <source>
        <dbReference type="EMBL" id="SCE74872.1"/>
    </source>
</evidence>
<dbReference type="AlphaFoldDB" id="A0A1C4UTB5"/>
<dbReference type="RefSeq" id="WP_088980271.1">
    <property type="nucleotide sequence ID" value="NZ_LT607413.1"/>
</dbReference>
<dbReference type="Gene3D" id="3.40.50.450">
    <property type="match status" value="1"/>
</dbReference>
<evidence type="ECO:0000259" key="2">
    <source>
        <dbReference type="Pfam" id="PF02481"/>
    </source>
</evidence>
<dbReference type="SUPFAM" id="SSF102405">
    <property type="entry name" value="MCP/YpsA-like"/>
    <property type="match status" value="1"/>
</dbReference>
<organism evidence="3 4">
    <name type="scientific">Micromonospora echinospora</name>
    <name type="common">Micromonospora purpurea</name>
    <dbReference type="NCBI Taxonomy" id="1877"/>
    <lineage>
        <taxon>Bacteria</taxon>
        <taxon>Bacillati</taxon>
        <taxon>Actinomycetota</taxon>
        <taxon>Actinomycetes</taxon>
        <taxon>Micromonosporales</taxon>
        <taxon>Micromonosporaceae</taxon>
        <taxon>Micromonospora</taxon>
    </lineage>
</organism>
<evidence type="ECO:0000313" key="4">
    <source>
        <dbReference type="Proteomes" id="UP000198253"/>
    </source>
</evidence>
<dbReference type="GO" id="GO:0009294">
    <property type="term" value="P:DNA-mediated transformation"/>
    <property type="evidence" value="ECO:0007669"/>
    <property type="project" value="InterPro"/>
</dbReference>
<dbReference type="EMBL" id="LT607413">
    <property type="protein sequence ID" value="SCE74872.1"/>
    <property type="molecule type" value="Genomic_DNA"/>
</dbReference>
<keyword evidence="4" id="KW-1185">Reference proteome</keyword>
<comment type="similarity">
    <text evidence="1">Belongs to the DprA/Smf family.</text>
</comment>
<name>A0A1C4UTB5_MICEC</name>
<gene>
    <name evidence="3" type="ORF">GA0070618_0625</name>
</gene>
<dbReference type="Proteomes" id="UP000198253">
    <property type="component" value="Chromosome I"/>
</dbReference>
<dbReference type="InterPro" id="IPR003488">
    <property type="entry name" value="DprA"/>
</dbReference>
<feature type="domain" description="Smf/DprA SLOG" evidence="2">
    <location>
        <begin position="79"/>
        <end position="255"/>
    </location>
</feature>
<dbReference type="InParanoid" id="A0A1C4UTB5"/>
<protein>
    <submittedName>
        <fullName evidence="3">DNA processing protein</fullName>
    </submittedName>
</protein>
<accession>A0A1C4UTB5</accession>
<dbReference type="Pfam" id="PF02481">
    <property type="entry name" value="DNA_processg_A"/>
    <property type="match status" value="1"/>
</dbReference>
<dbReference type="OrthoDB" id="9785707at2"/>